<protein>
    <submittedName>
        <fullName evidence="2">Uncharacterized protein</fullName>
    </submittedName>
</protein>
<organism evidence="2 3">
    <name type="scientific">Cylicostephanus goldi</name>
    <name type="common">Nematode worm</name>
    <dbReference type="NCBI Taxonomy" id="71465"/>
    <lineage>
        <taxon>Eukaryota</taxon>
        <taxon>Metazoa</taxon>
        <taxon>Ecdysozoa</taxon>
        <taxon>Nematoda</taxon>
        <taxon>Chromadorea</taxon>
        <taxon>Rhabditida</taxon>
        <taxon>Rhabditina</taxon>
        <taxon>Rhabditomorpha</taxon>
        <taxon>Strongyloidea</taxon>
        <taxon>Strongylidae</taxon>
        <taxon>Cylicostephanus</taxon>
    </lineage>
</organism>
<feature type="region of interest" description="Disordered" evidence="1">
    <location>
        <begin position="14"/>
        <end position="71"/>
    </location>
</feature>
<dbReference type="Proteomes" id="UP000271889">
    <property type="component" value="Unassembled WGS sequence"/>
</dbReference>
<evidence type="ECO:0000313" key="3">
    <source>
        <dbReference type="Proteomes" id="UP000271889"/>
    </source>
</evidence>
<dbReference type="AlphaFoldDB" id="A0A3P6RAM1"/>
<keyword evidence="3" id="KW-1185">Reference proteome</keyword>
<name>A0A3P6RAM1_CYLGO</name>
<evidence type="ECO:0000256" key="1">
    <source>
        <dbReference type="SAM" id="MobiDB-lite"/>
    </source>
</evidence>
<proteinExistence type="predicted"/>
<evidence type="ECO:0000313" key="2">
    <source>
        <dbReference type="EMBL" id="VDK50605.1"/>
    </source>
</evidence>
<reference evidence="2 3" key="1">
    <citation type="submission" date="2018-11" db="EMBL/GenBank/DDBJ databases">
        <authorList>
            <consortium name="Pathogen Informatics"/>
        </authorList>
    </citation>
    <scope>NUCLEOTIDE SEQUENCE [LARGE SCALE GENOMIC DNA]</scope>
</reference>
<gene>
    <name evidence="2" type="ORF">CGOC_LOCUS1822</name>
</gene>
<dbReference type="OrthoDB" id="5856535at2759"/>
<dbReference type="EMBL" id="UYRV01003708">
    <property type="protein sequence ID" value="VDK50605.1"/>
    <property type="molecule type" value="Genomic_DNA"/>
</dbReference>
<feature type="region of interest" description="Disordered" evidence="1">
    <location>
        <begin position="198"/>
        <end position="235"/>
    </location>
</feature>
<sequence length="250" mass="27910">MMLINRAGTQPVLDAGHGLRRESLTNERSVADALPPIEEQPVSKKPRLDSGKPISTSEENDRESLVPSLELPPLNDNLEVVQPSRRRKPLQSIDTNSLTISYISMKEMQEDYSSLLKTPEELRINVDKHPTLHELLLPYPAYAGKRFPKACIGLYRSRYGDTMTFKEVTTGNLNEPARGTATDSAKERSQRASGIAYASYPTPPRVRDAAGRLNPLGDRTHNHDQSSVYRSPGMFKLLKTPERSAQFPSV</sequence>
<accession>A0A3P6RAM1</accession>